<protein>
    <recommendedName>
        <fullName evidence="4">Secreted protein</fullName>
    </recommendedName>
</protein>
<feature type="signal peptide" evidence="1">
    <location>
        <begin position="1"/>
        <end position="27"/>
    </location>
</feature>
<accession>A0ABW7QSB4</accession>
<evidence type="ECO:0000256" key="1">
    <source>
        <dbReference type="SAM" id="SignalP"/>
    </source>
</evidence>
<dbReference type="EMBL" id="JBIRGQ010000004">
    <property type="protein sequence ID" value="MFH8547886.1"/>
    <property type="molecule type" value="Genomic_DNA"/>
</dbReference>
<dbReference type="Proteomes" id="UP001610818">
    <property type="component" value="Unassembled WGS sequence"/>
</dbReference>
<sequence>MISTRRMAAAFALAVGASALAAPAANAAISPTDLVDSLAMSGIPEEQQDELPTVTSQLNGLNELHELNQLHQLTDMAAPVMGLLPAIEP</sequence>
<keyword evidence="1" id="KW-0732">Signal</keyword>
<evidence type="ECO:0000313" key="3">
    <source>
        <dbReference type="Proteomes" id="UP001610818"/>
    </source>
</evidence>
<reference evidence="2 3" key="1">
    <citation type="submission" date="2024-10" db="EMBL/GenBank/DDBJ databases">
        <title>The Natural Products Discovery Center: Release of the First 8490 Sequenced Strains for Exploring Actinobacteria Biosynthetic Diversity.</title>
        <authorList>
            <person name="Kalkreuter E."/>
            <person name="Kautsar S.A."/>
            <person name="Yang D."/>
            <person name="Bader C.D."/>
            <person name="Teijaro C.N."/>
            <person name="Fluegel L."/>
            <person name="Davis C.M."/>
            <person name="Simpson J.R."/>
            <person name="Lauterbach L."/>
            <person name="Steele A.D."/>
            <person name="Gui C."/>
            <person name="Meng S."/>
            <person name="Li G."/>
            <person name="Viehrig K."/>
            <person name="Ye F."/>
            <person name="Su P."/>
            <person name="Kiefer A.F."/>
            <person name="Nichols A."/>
            <person name="Cepeda A.J."/>
            <person name="Yan W."/>
            <person name="Fan B."/>
            <person name="Jiang Y."/>
            <person name="Adhikari A."/>
            <person name="Zheng C.-J."/>
            <person name="Schuster L."/>
            <person name="Cowan T.M."/>
            <person name="Smanski M.J."/>
            <person name="Chevrette M.G."/>
            <person name="De Carvalho L.P.S."/>
            <person name="Shen B."/>
        </authorList>
    </citation>
    <scope>NUCLEOTIDE SEQUENCE [LARGE SCALE GENOMIC DNA]</scope>
    <source>
        <strain evidence="2 3">NPDC017990</strain>
    </source>
</reference>
<evidence type="ECO:0008006" key="4">
    <source>
        <dbReference type="Google" id="ProtNLM"/>
    </source>
</evidence>
<name>A0ABW7QSB4_9ACTN</name>
<keyword evidence="3" id="KW-1185">Reference proteome</keyword>
<evidence type="ECO:0000313" key="2">
    <source>
        <dbReference type="EMBL" id="MFH8547886.1"/>
    </source>
</evidence>
<feature type="chain" id="PRO_5045301716" description="Secreted protein" evidence="1">
    <location>
        <begin position="28"/>
        <end position="89"/>
    </location>
</feature>
<comment type="caution">
    <text evidence="2">The sequence shown here is derived from an EMBL/GenBank/DDBJ whole genome shotgun (WGS) entry which is preliminary data.</text>
</comment>
<proteinExistence type="predicted"/>
<gene>
    <name evidence="2" type="ORF">ACH4F9_23030</name>
</gene>
<organism evidence="2 3">
    <name type="scientific">Streptomyces longisporoflavus</name>
    <dbReference type="NCBI Taxonomy" id="28044"/>
    <lineage>
        <taxon>Bacteria</taxon>
        <taxon>Bacillati</taxon>
        <taxon>Actinomycetota</taxon>
        <taxon>Actinomycetes</taxon>
        <taxon>Kitasatosporales</taxon>
        <taxon>Streptomycetaceae</taxon>
        <taxon>Streptomyces</taxon>
    </lineage>
</organism>
<dbReference type="RefSeq" id="WP_397714235.1">
    <property type="nucleotide sequence ID" value="NZ_JBIRGN010000004.1"/>
</dbReference>